<dbReference type="AlphaFoldDB" id="A0AAV2YWU6"/>
<reference evidence="7" key="1">
    <citation type="submission" date="2022-11" db="EMBL/GenBank/DDBJ databases">
        <authorList>
            <person name="Morgan W.R."/>
            <person name="Tartar A."/>
        </authorList>
    </citation>
    <scope>NUCLEOTIDE SEQUENCE</scope>
    <source>
        <strain evidence="7">ARSEF 373</strain>
    </source>
</reference>
<gene>
    <name evidence="7" type="ORF">N0F65_008427</name>
</gene>
<proteinExistence type="predicted"/>
<dbReference type="Gene3D" id="3.30.900.10">
    <property type="entry name" value="HORMA domain"/>
    <property type="match status" value="1"/>
</dbReference>
<keyword evidence="3" id="KW-0158">Chromosome</keyword>
<evidence type="ECO:0000256" key="2">
    <source>
        <dbReference type="ARBA" id="ARBA00004286"/>
    </source>
</evidence>
<evidence type="ECO:0000313" key="7">
    <source>
        <dbReference type="EMBL" id="DAZ99122.1"/>
    </source>
</evidence>
<dbReference type="PANTHER" id="PTHR48225:SF7">
    <property type="entry name" value="MEIOSIS-SPECIFIC PROTEIN HOP1"/>
    <property type="match status" value="1"/>
</dbReference>
<dbReference type="GO" id="GO:0005694">
    <property type="term" value="C:chromosome"/>
    <property type="evidence" value="ECO:0007669"/>
    <property type="project" value="UniProtKB-SubCell"/>
</dbReference>
<dbReference type="InterPro" id="IPR036570">
    <property type="entry name" value="HORMA_dom_sf"/>
</dbReference>
<keyword evidence="8" id="KW-1185">Reference proteome</keyword>
<comment type="subcellular location">
    <subcellularLocation>
        <location evidence="2">Chromosome</location>
    </subcellularLocation>
    <subcellularLocation>
        <location evidence="1">Nucleus</location>
    </subcellularLocation>
</comment>
<feature type="domain" description="HORMA" evidence="6">
    <location>
        <begin position="50"/>
        <end position="254"/>
    </location>
</feature>
<evidence type="ECO:0000259" key="6">
    <source>
        <dbReference type="PROSITE" id="PS50815"/>
    </source>
</evidence>
<dbReference type="InterPro" id="IPR003511">
    <property type="entry name" value="HORMA_dom"/>
</dbReference>
<evidence type="ECO:0000256" key="4">
    <source>
        <dbReference type="ARBA" id="ARBA00023242"/>
    </source>
</evidence>
<evidence type="ECO:0000256" key="3">
    <source>
        <dbReference type="ARBA" id="ARBA00022454"/>
    </source>
</evidence>
<evidence type="ECO:0000256" key="1">
    <source>
        <dbReference type="ARBA" id="ARBA00004123"/>
    </source>
</evidence>
<sequence length="254" mass="28231">MGRTRASTQAATAQLSKSITHLQSLNVMLRVSSSKDCRIRVSVSEICYLRSTLYSNCFDVDAVGLTIHALQDLFPPDLFKERVYADMQIKCLAPTKDLSTPDTENAWLVTQWLEEGGKKHQKLGGQFLSVEITRGHIMAVFEALNKKYLEALMLGVYALRPGNEPGKLLESYTYNIQHGESGGTQLTTSFAGEIPIKYTAENVKDQAIQLIRSLVSITTNLDPLPPNRLITMKLTFNSKNPSFPIVDRANSMCS</sequence>
<dbReference type="GO" id="GO:0051321">
    <property type="term" value="P:meiotic cell cycle"/>
    <property type="evidence" value="ECO:0007669"/>
    <property type="project" value="UniProtKB-KW"/>
</dbReference>
<protein>
    <recommendedName>
        <fullName evidence="6">HORMA domain-containing protein</fullName>
    </recommendedName>
</protein>
<accession>A0AAV2YWU6</accession>
<evidence type="ECO:0000313" key="8">
    <source>
        <dbReference type="Proteomes" id="UP001146120"/>
    </source>
</evidence>
<dbReference type="InterPro" id="IPR051294">
    <property type="entry name" value="HORMA_MeioticProgression"/>
</dbReference>
<comment type="caution">
    <text evidence="7">The sequence shown here is derived from an EMBL/GenBank/DDBJ whole genome shotgun (WGS) entry which is preliminary data.</text>
</comment>
<dbReference type="PANTHER" id="PTHR48225">
    <property type="entry name" value="HORMA DOMAIN-CONTAINING PROTEIN 1"/>
    <property type="match status" value="1"/>
</dbReference>
<dbReference type="PROSITE" id="PS50815">
    <property type="entry name" value="HORMA"/>
    <property type="match status" value="1"/>
</dbReference>
<dbReference type="EMBL" id="DAKRPA010000090">
    <property type="protein sequence ID" value="DAZ99122.1"/>
    <property type="molecule type" value="Genomic_DNA"/>
</dbReference>
<dbReference type="Pfam" id="PF02301">
    <property type="entry name" value="HORMA"/>
    <property type="match status" value="1"/>
</dbReference>
<dbReference type="Proteomes" id="UP001146120">
    <property type="component" value="Unassembled WGS sequence"/>
</dbReference>
<keyword evidence="4" id="KW-0539">Nucleus</keyword>
<evidence type="ECO:0000256" key="5">
    <source>
        <dbReference type="ARBA" id="ARBA00023254"/>
    </source>
</evidence>
<reference evidence="7" key="2">
    <citation type="journal article" date="2023" name="Microbiol Resour">
        <title>Decontamination and Annotation of the Draft Genome Sequence of the Oomycete Lagenidium giganteum ARSEF 373.</title>
        <authorList>
            <person name="Morgan W.R."/>
            <person name="Tartar A."/>
        </authorList>
    </citation>
    <scope>NUCLEOTIDE SEQUENCE</scope>
    <source>
        <strain evidence="7">ARSEF 373</strain>
    </source>
</reference>
<dbReference type="GO" id="GO:0005634">
    <property type="term" value="C:nucleus"/>
    <property type="evidence" value="ECO:0007669"/>
    <property type="project" value="UniProtKB-SubCell"/>
</dbReference>
<name>A0AAV2YWU6_9STRA</name>
<dbReference type="SUPFAM" id="SSF56019">
    <property type="entry name" value="The spindle assembly checkpoint protein mad2"/>
    <property type="match status" value="1"/>
</dbReference>
<keyword evidence="5" id="KW-0469">Meiosis</keyword>
<organism evidence="7 8">
    <name type="scientific">Lagenidium giganteum</name>
    <dbReference type="NCBI Taxonomy" id="4803"/>
    <lineage>
        <taxon>Eukaryota</taxon>
        <taxon>Sar</taxon>
        <taxon>Stramenopiles</taxon>
        <taxon>Oomycota</taxon>
        <taxon>Peronosporomycetes</taxon>
        <taxon>Pythiales</taxon>
        <taxon>Pythiaceae</taxon>
    </lineage>
</organism>